<name>A0A8C9R5H7_SCLFO</name>
<reference evidence="13" key="2">
    <citation type="submission" date="2025-08" db="UniProtKB">
        <authorList>
            <consortium name="Ensembl"/>
        </authorList>
    </citation>
    <scope>IDENTIFICATION</scope>
</reference>
<evidence type="ECO:0000256" key="9">
    <source>
        <dbReference type="SAM" id="MobiDB-lite"/>
    </source>
</evidence>
<dbReference type="Gene3D" id="2.60.120.920">
    <property type="match status" value="1"/>
</dbReference>
<dbReference type="SMART" id="SM00504">
    <property type="entry name" value="Ubox"/>
    <property type="match status" value="1"/>
</dbReference>
<dbReference type="SUPFAM" id="SSF57850">
    <property type="entry name" value="RING/U-box"/>
    <property type="match status" value="1"/>
</dbReference>
<evidence type="ECO:0000256" key="4">
    <source>
        <dbReference type="ARBA" id="ARBA00022723"/>
    </source>
</evidence>
<gene>
    <name evidence="13" type="primary">LOC108930868</name>
</gene>
<sequence>MAAKVSFLDEELICSICCEIFKDPVILLCSHSFCRSCLQQYWDQKSSRECPLCRRRSSIKKPAPNLVLQNVIESYLKQKSQSEAAEKRELYCGVHGEKLLFFCEDDQEVLCVVCQTSKKHRNHQLCPVEEAALDIKEQLKTALKPVKEKLKKFNDAKKLCEEAVKHIKNQAQHTEKQIKEEFEKLHQFLRDEEEARLAALREEEEQKSERMKEKIENISKNISTLSDRIRDIEEDLNNEDTKFLMSYKSTKQRAQCEVQDPKVLSGALIDVAKHLGSLSFRVWEKMLHIVSYTPVTLDPNTAHLKLSVSDDLTCVRYTGVKQQLPDNTERFYPCVSVLGSEGFTSGKHSWEVEVGNKTDWTIGVMKESINRKKSFTLSPKNGFWVLVLRNGDEYIACSSPLTCLTLEKKPQRIRVQLDYDRGEVSFFNPTDMSDICTFQDTFTEKLVPFFSPCGSEGRNYGILKTCPVKVFVTDLLTWNQSLPSNTGRKARGGGVTPRTGHQSITRHSKRDSNPRPTGEQDPVQPTAPPHPPVPLITFTLIIPQQI</sequence>
<dbReference type="GeneTree" id="ENSGT00970000193390"/>
<feature type="domain" description="RING-type" evidence="10">
    <location>
        <begin position="14"/>
        <end position="54"/>
    </location>
</feature>
<evidence type="ECO:0008006" key="15">
    <source>
        <dbReference type="Google" id="ProtNLM"/>
    </source>
</evidence>
<dbReference type="PRINTS" id="PR01407">
    <property type="entry name" value="BUTYPHLNCDUF"/>
</dbReference>
<dbReference type="Gene3D" id="3.30.40.10">
    <property type="entry name" value="Zinc/RING finger domain, C3HC4 (zinc finger)"/>
    <property type="match status" value="1"/>
</dbReference>
<protein>
    <recommendedName>
        <fullName evidence="15">Zinc-binding protein A33-like</fullName>
    </recommendedName>
</protein>
<feature type="domain" description="B30.2/SPRY" evidence="12">
    <location>
        <begin position="275"/>
        <end position="468"/>
    </location>
</feature>
<dbReference type="SMART" id="SM00589">
    <property type="entry name" value="PRY"/>
    <property type="match status" value="1"/>
</dbReference>
<organism evidence="13 14">
    <name type="scientific">Scleropages formosus</name>
    <name type="common">Asian bonytongue</name>
    <name type="synonym">Osteoglossum formosum</name>
    <dbReference type="NCBI Taxonomy" id="113540"/>
    <lineage>
        <taxon>Eukaryota</taxon>
        <taxon>Metazoa</taxon>
        <taxon>Chordata</taxon>
        <taxon>Craniata</taxon>
        <taxon>Vertebrata</taxon>
        <taxon>Euteleostomi</taxon>
        <taxon>Actinopterygii</taxon>
        <taxon>Neopterygii</taxon>
        <taxon>Teleostei</taxon>
        <taxon>Osteoglossocephala</taxon>
        <taxon>Osteoglossomorpha</taxon>
        <taxon>Osteoglossiformes</taxon>
        <taxon>Osteoglossidae</taxon>
        <taxon>Scleropages</taxon>
    </lineage>
</organism>
<evidence type="ECO:0000256" key="2">
    <source>
        <dbReference type="ARBA" id="ARBA00008518"/>
    </source>
</evidence>
<evidence type="ECO:0000256" key="3">
    <source>
        <dbReference type="ARBA" id="ARBA00022490"/>
    </source>
</evidence>
<dbReference type="InterPro" id="IPR003613">
    <property type="entry name" value="Ubox_domain"/>
</dbReference>
<evidence type="ECO:0000256" key="1">
    <source>
        <dbReference type="ARBA" id="ARBA00004496"/>
    </source>
</evidence>
<comment type="subcellular location">
    <subcellularLocation>
        <location evidence="1">Cytoplasm</location>
    </subcellularLocation>
</comment>
<feature type="region of interest" description="Disordered" evidence="9">
    <location>
        <begin position="482"/>
        <end position="534"/>
    </location>
</feature>
<dbReference type="InterPro" id="IPR018957">
    <property type="entry name" value="Znf_C3HC4_RING-type"/>
</dbReference>
<dbReference type="Proteomes" id="UP000694397">
    <property type="component" value="Chromosome 3"/>
</dbReference>
<reference evidence="13" key="3">
    <citation type="submission" date="2025-09" db="UniProtKB">
        <authorList>
            <consortium name="Ensembl"/>
        </authorList>
    </citation>
    <scope>IDENTIFICATION</scope>
</reference>
<dbReference type="GO" id="GO:0016567">
    <property type="term" value="P:protein ubiquitination"/>
    <property type="evidence" value="ECO:0007669"/>
    <property type="project" value="InterPro"/>
</dbReference>
<comment type="similarity">
    <text evidence="2">Belongs to the TRIM/RBCC family.</text>
</comment>
<keyword evidence="4" id="KW-0479">Metal-binding</keyword>
<evidence type="ECO:0000256" key="8">
    <source>
        <dbReference type="SAM" id="Coils"/>
    </source>
</evidence>
<dbReference type="CDD" id="cd13733">
    <property type="entry name" value="SPRY_PRY_C-I_1"/>
    <property type="match status" value="1"/>
</dbReference>
<dbReference type="PANTHER" id="PTHR24103">
    <property type="entry name" value="E3 UBIQUITIN-PROTEIN LIGASE TRIM"/>
    <property type="match status" value="1"/>
</dbReference>
<dbReference type="GO" id="GO:0004842">
    <property type="term" value="F:ubiquitin-protein transferase activity"/>
    <property type="evidence" value="ECO:0007669"/>
    <property type="project" value="InterPro"/>
</dbReference>
<dbReference type="SUPFAM" id="SSF57845">
    <property type="entry name" value="B-box zinc-binding domain"/>
    <property type="match status" value="1"/>
</dbReference>
<reference evidence="13 14" key="1">
    <citation type="submission" date="2019-04" db="EMBL/GenBank/DDBJ databases">
        <authorList>
            <consortium name="Wellcome Sanger Institute Data Sharing"/>
        </authorList>
    </citation>
    <scope>NUCLEOTIDE SEQUENCE [LARGE SCALE GENOMIC DNA]</scope>
</reference>
<evidence type="ECO:0000259" key="12">
    <source>
        <dbReference type="PROSITE" id="PS50188"/>
    </source>
</evidence>
<keyword evidence="5 7" id="KW-0863">Zinc-finger</keyword>
<dbReference type="Pfam" id="PF00097">
    <property type="entry name" value="zf-C3HC4"/>
    <property type="match status" value="1"/>
</dbReference>
<dbReference type="InterPro" id="IPR013320">
    <property type="entry name" value="ConA-like_dom_sf"/>
</dbReference>
<dbReference type="InterPro" id="IPR001870">
    <property type="entry name" value="B30.2/SPRY"/>
</dbReference>
<dbReference type="Pfam" id="PF00622">
    <property type="entry name" value="SPRY"/>
    <property type="match status" value="1"/>
</dbReference>
<dbReference type="InterPro" id="IPR001841">
    <property type="entry name" value="Znf_RING"/>
</dbReference>
<evidence type="ECO:0000313" key="13">
    <source>
        <dbReference type="Ensembl" id="ENSSFOP00015005779.2"/>
    </source>
</evidence>
<dbReference type="Pfam" id="PF00643">
    <property type="entry name" value="zf-B_box"/>
    <property type="match status" value="1"/>
</dbReference>
<dbReference type="SMART" id="SM00184">
    <property type="entry name" value="RING"/>
    <property type="match status" value="1"/>
</dbReference>
<dbReference type="Ensembl" id="ENSSFOT00015005876.2">
    <property type="protein sequence ID" value="ENSSFOP00015005779.2"/>
    <property type="gene ID" value="ENSSFOG00015025149.1"/>
</dbReference>
<dbReference type="SMART" id="SM00449">
    <property type="entry name" value="SPRY"/>
    <property type="match status" value="1"/>
</dbReference>
<feature type="compositionally biased region" description="Pro residues" evidence="9">
    <location>
        <begin position="525"/>
        <end position="534"/>
    </location>
</feature>
<dbReference type="InterPro" id="IPR017907">
    <property type="entry name" value="Znf_RING_CS"/>
</dbReference>
<dbReference type="PROSITE" id="PS50119">
    <property type="entry name" value="ZF_BBOX"/>
    <property type="match status" value="1"/>
</dbReference>
<dbReference type="SMART" id="SM00336">
    <property type="entry name" value="BBOX"/>
    <property type="match status" value="1"/>
</dbReference>
<evidence type="ECO:0000313" key="14">
    <source>
        <dbReference type="Proteomes" id="UP000694397"/>
    </source>
</evidence>
<keyword evidence="6" id="KW-0862">Zinc</keyword>
<evidence type="ECO:0000256" key="5">
    <source>
        <dbReference type="ARBA" id="ARBA00022771"/>
    </source>
</evidence>
<dbReference type="InterPro" id="IPR006574">
    <property type="entry name" value="PRY"/>
</dbReference>
<evidence type="ECO:0000259" key="10">
    <source>
        <dbReference type="PROSITE" id="PS50089"/>
    </source>
</evidence>
<evidence type="ECO:0000256" key="7">
    <source>
        <dbReference type="PROSITE-ProRule" id="PRU00024"/>
    </source>
</evidence>
<evidence type="ECO:0000256" key="6">
    <source>
        <dbReference type="ARBA" id="ARBA00022833"/>
    </source>
</evidence>
<dbReference type="InterPro" id="IPR050143">
    <property type="entry name" value="TRIM/RBCC"/>
</dbReference>
<dbReference type="OrthoDB" id="1305878at2759"/>
<dbReference type="Gene3D" id="3.30.160.60">
    <property type="entry name" value="Classic Zinc Finger"/>
    <property type="match status" value="1"/>
</dbReference>
<dbReference type="InterPro" id="IPR003879">
    <property type="entry name" value="Butyrophylin_SPRY"/>
</dbReference>
<dbReference type="Pfam" id="PF13765">
    <property type="entry name" value="PRY"/>
    <property type="match status" value="1"/>
</dbReference>
<dbReference type="InterPro" id="IPR013083">
    <property type="entry name" value="Znf_RING/FYVE/PHD"/>
</dbReference>
<feature type="domain" description="B box-type" evidence="11">
    <location>
        <begin position="87"/>
        <end position="128"/>
    </location>
</feature>
<dbReference type="InterPro" id="IPR043136">
    <property type="entry name" value="B30.2/SPRY_sf"/>
</dbReference>
<keyword evidence="3" id="KW-0963">Cytoplasm</keyword>
<proteinExistence type="inferred from homology"/>
<accession>A0A8C9R5H7</accession>
<dbReference type="PROSITE" id="PS50188">
    <property type="entry name" value="B302_SPRY"/>
    <property type="match status" value="1"/>
</dbReference>
<dbReference type="FunFam" id="2.60.120.920:FF:000004">
    <property type="entry name" value="Butyrophilin subfamily 1 member A1"/>
    <property type="match status" value="1"/>
</dbReference>
<dbReference type="InterPro" id="IPR003877">
    <property type="entry name" value="SPRY_dom"/>
</dbReference>
<dbReference type="PROSITE" id="PS50089">
    <property type="entry name" value="ZF_RING_2"/>
    <property type="match status" value="1"/>
</dbReference>
<keyword evidence="14" id="KW-1185">Reference proteome</keyword>
<dbReference type="GO" id="GO:0008270">
    <property type="term" value="F:zinc ion binding"/>
    <property type="evidence" value="ECO:0007669"/>
    <property type="project" value="UniProtKB-KW"/>
</dbReference>
<dbReference type="AlphaFoldDB" id="A0A8C9R5H7"/>
<dbReference type="InterPro" id="IPR000315">
    <property type="entry name" value="Znf_B-box"/>
</dbReference>
<feature type="coiled-coil region" evidence="8">
    <location>
        <begin position="157"/>
        <end position="242"/>
    </location>
</feature>
<dbReference type="SUPFAM" id="SSF49899">
    <property type="entry name" value="Concanavalin A-like lectins/glucanases"/>
    <property type="match status" value="1"/>
</dbReference>
<dbReference type="GO" id="GO:0005737">
    <property type="term" value="C:cytoplasm"/>
    <property type="evidence" value="ECO:0007669"/>
    <property type="project" value="UniProtKB-SubCell"/>
</dbReference>
<keyword evidence="8" id="KW-0175">Coiled coil</keyword>
<evidence type="ECO:0000259" key="11">
    <source>
        <dbReference type="PROSITE" id="PS50119"/>
    </source>
</evidence>
<dbReference type="PROSITE" id="PS00518">
    <property type="entry name" value="ZF_RING_1"/>
    <property type="match status" value="1"/>
</dbReference>